<dbReference type="PANTHER" id="PTHR30041">
    <property type="entry name" value="ARSENATE REDUCTASE"/>
    <property type="match status" value="1"/>
</dbReference>
<sequence>MIKVLHNNYCSKSRCLLTYLHDKGVAFEIVDIINNPLGEEEIKSLLSMGISIEELVRTNEKLFQEKYIGADLPAEGVSILAKHPELIQRPIVISGSKAIIARPMERADALL</sequence>
<gene>
    <name evidence="3" type="ORF">DBX24_02385</name>
</gene>
<dbReference type="EMBL" id="CP029149">
    <property type="protein sequence ID" value="QHN64819.1"/>
    <property type="molecule type" value="Genomic_DNA"/>
</dbReference>
<dbReference type="PANTHER" id="PTHR30041:SF4">
    <property type="entry name" value="ARSENATE REDUCTASE"/>
    <property type="match status" value="1"/>
</dbReference>
<name>A0A6P1QSQ8_9FLAO</name>
<accession>A0A6P1QSQ8</accession>
<evidence type="ECO:0000313" key="4">
    <source>
        <dbReference type="Proteomes" id="UP000464318"/>
    </source>
</evidence>
<evidence type="ECO:0000313" key="3">
    <source>
        <dbReference type="EMBL" id="QHN64819.1"/>
    </source>
</evidence>
<dbReference type="RefSeq" id="WP_120489667.1">
    <property type="nucleotide sequence ID" value="NZ_CP029149.1"/>
</dbReference>
<dbReference type="Gene3D" id="3.40.30.10">
    <property type="entry name" value="Glutaredoxin"/>
    <property type="match status" value="1"/>
</dbReference>
<dbReference type="OrthoDB" id="9808142at2"/>
<evidence type="ECO:0000256" key="1">
    <source>
        <dbReference type="ARBA" id="ARBA00007198"/>
    </source>
</evidence>
<keyword evidence="4" id="KW-1185">Reference proteome</keyword>
<dbReference type="Proteomes" id="UP000464318">
    <property type="component" value="Chromosome"/>
</dbReference>
<protein>
    <submittedName>
        <fullName evidence="3">Arsenate reductase (Glutaredoxin)</fullName>
    </submittedName>
</protein>
<evidence type="ECO:0000256" key="2">
    <source>
        <dbReference type="PROSITE-ProRule" id="PRU01282"/>
    </source>
</evidence>
<dbReference type="PROSITE" id="PS51353">
    <property type="entry name" value="ARSC"/>
    <property type="match status" value="1"/>
</dbReference>
<dbReference type="InterPro" id="IPR006660">
    <property type="entry name" value="Arsenate_reductase-like"/>
</dbReference>
<dbReference type="KEGG" id="bcad:DBX24_02385"/>
<dbReference type="AlphaFoldDB" id="A0A6P1QSQ8"/>
<reference evidence="3 4" key="1">
    <citation type="submission" date="2018-04" db="EMBL/GenBank/DDBJ databases">
        <title>Characteristic and Complete Genome Sequencing of A Novel Member of Infective Endocarditis Causative Bacteria: Bergeyella cardium QL-PH.</title>
        <authorList>
            <person name="Pan H."/>
            <person name="Sun E."/>
            <person name="Zhang Y."/>
        </authorList>
    </citation>
    <scope>NUCLEOTIDE SEQUENCE [LARGE SCALE GENOMIC DNA]</scope>
    <source>
        <strain evidence="3 4">HPQL</strain>
    </source>
</reference>
<proteinExistence type="inferred from homology"/>
<dbReference type="SUPFAM" id="SSF52833">
    <property type="entry name" value="Thioredoxin-like"/>
    <property type="match status" value="1"/>
</dbReference>
<comment type="similarity">
    <text evidence="1 2">Belongs to the ArsC family.</text>
</comment>
<dbReference type="InterPro" id="IPR036249">
    <property type="entry name" value="Thioredoxin-like_sf"/>
</dbReference>
<organism evidence="3 4">
    <name type="scientific">Bergeyella cardium</name>
    <dbReference type="NCBI Taxonomy" id="1585976"/>
    <lineage>
        <taxon>Bacteria</taxon>
        <taxon>Pseudomonadati</taxon>
        <taxon>Bacteroidota</taxon>
        <taxon>Flavobacteriia</taxon>
        <taxon>Flavobacteriales</taxon>
        <taxon>Weeksellaceae</taxon>
        <taxon>Bergeyella</taxon>
    </lineage>
</organism>
<dbReference type="Pfam" id="PF03960">
    <property type="entry name" value="ArsC"/>
    <property type="match status" value="1"/>
</dbReference>